<dbReference type="Proteomes" id="UP000183832">
    <property type="component" value="Unassembled WGS sequence"/>
</dbReference>
<keyword evidence="3" id="KW-1185">Reference proteome</keyword>
<proteinExistence type="predicted"/>
<dbReference type="EMBL" id="CVRI01000048">
    <property type="protein sequence ID" value="CRK98672.1"/>
    <property type="molecule type" value="Genomic_DNA"/>
</dbReference>
<keyword evidence="1" id="KW-0472">Membrane</keyword>
<organism evidence="2 3">
    <name type="scientific">Clunio marinus</name>
    <dbReference type="NCBI Taxonomy" id="568069"/>
    <lineage>
        <taxon>Eukaryota</taxon>
        <taxon>Metazoa</taxon>
        <taxon>Ecdysozoa</taxon>
        <taxon>Arthropoda</taxon>
        <taxon>Hexapoda</taxon>
        <taxon>Insecta</taxon>
        <taxon>Pterygota</taxon>
        <taxon>Neoptera</taxon>
        <taxon>Endopterygota</taxon>
        <taxon>Diptera</taxon>
        <taxon>Nematocera</taxon>
        <taxon>Chironomoidea</taxon>
        <taxon>Chironomidae</taxon>
        <taxon>Clunio</taxon>
    </lineage>
</organism>
<keyword evidence="1" id="KW-1133">Transmembrane helix</keyword>
<protein>
    <submittedName>
        <fullName evidence="2">CLUMA_CG012413, isoform A</fullName>
    </submittedName>
</protein>
<reference evidence="2 3" key="1">
    <citation type="submission" date="2015-04" db="EMBL/GenBank/DDBJ databases">
        <authorList>
            <person name="Syromyatnikov M.Y."/>
            <person name="Popov V.N."/>
        </authorList>
    </citation>
    <scope>NUCLEOTIDE SEQUENCE [LARGE SCALE GENOMIC DNA]</scope>
</reference>
<accession>A0A1J1IEN1</accession>
<evidence type="ECO:0000256" key="1">
    <source>
        <dbReference type="SAM" id="Phobius"/>
    </source>
</evidence>
<evidence type="ECO:0000313" key="3">
    <source>
        <dbReference type="Proteomes" id="UP000183832"/>
    </source>
</evidence>
<sequence>MSGEKCWNGKHSSNITSKFRLHRKFNYSWAGVAFTQRQNILEFELVAKLRGLLIHEIFDIDLKLLFILLQAMTFFVLTIIN</sequence>
<keyword evidence="1" id="KW-0812">Transmembrane</keyword>
<dbReference type="AlphaFoldDB" id="A0A1J1IEN1"/>
<name>A0A1J1IEN1_9DIPT</name>
<feature type="transmembrane region" description="Helical" evidence="1">
    <location>
        <begin position="60"/>
        <end position="80"/>
    </location>
</feature>
<evidence type="ECO:0000313" key="2">
    <source>
        <dbReference type="EMBL" id="CRK98672.1"/>
    </source>
</evidence>
<gene>
    <name evidence="2" type="ORF">CLUMA_CG012413</name>
</gene>